<sequence length="196" mass="21292">MQVAQNRGDQRTRAHRRSSGFLGLDQSVNITQCQGVCDRDAEILARGLHPVGQPCHETSLFKPKGGESPYNHVTGTLICPLGQYRQSTGPAIAAVAMRKGGWKSFFALLRATNSQGCQVIIATSKSPGCSLHRTHLLSQRTEPGFFSLTCLRCHQNKPNVVKHGSQSAFGSFYSLKAGFHPSFVSAEHARSLCPSQ</sequence>
<reference evidence="1 2" key="1">
    <citation type="submission" date="2016-07" db="EMBL/GenBank/DDBJ databases">
        <title>Multiple horizontal gene transfer events from other fungi enriched the ability of initially mycotrophic Trichoderma (Ascomycota) to feed on dead plant biomass.</title>
        <authorList>
            <consortium name="DOE Joint Genome Institute"/>
            <person name="Aerts A."/>
            <person name="Atanasova L."/>
            <person name="Chenthamara K."/>
            <person name="Zhang J."/>
            <person name="Grujic M."/>
            <person name="Henrissat B."/>
            <person name="Kuo A."/>
            <person name="Salamov A."/>
            <person name="Lipzen A."/>
            <person name="Labutti K."/>
            <person name="Barry K."/>
            <person name="Miao Y."/>
            <person name="Rahimi M.J."/>
            <person name="Shen Q."/>
            <person name="Grigoriev I.V."/>
            <person name="Kubicek C.P."/>
            <person name="Druzhinina I.S."/>
        </authorList>
    </citation>
    <scope>NUCLEOTIDE SEQUENCE [LARGE SCALE GENOMIC DNA]</scope>
    <source>
        <strain evidence="1 2">CBS 226.95</strain>
    </source>
</reference>
<organism evidence="1 2">
    <name type="scientific">Trichoderma harzianum CBS 226.95</name>
    <dbReference type="NCBI Taxonomy" id="983964"/>
    <lineage>
        <taxon>Eukaryota</taxon>
        <taxon>Fungi</taxon>
        <taxon>Dikarya</taxon>
        <taxon>Ascomycota</taxon>
        <taxon>Pezizomycotina</taxon>
        <taxon>Sordariomycetes</taxon>
        <taxon>Hypocreomycetidae</taxon>
        <taxon>Hypocreales</taxon>
        <taxon>Hypocreaceae</taxon>
        <taxon>Trichoderma</taxon>
    </lineage>
</organism>
<proteinExistence type="predicted"/>
<dbReference type="RefSeq" id="XP_024772435.1">
    <property type="nucleotide sequence ID" value="XM_024915433.1"/>
</dbReference>
<accession>A0A2T4A6W1</accession>
<evidence type="ECO:0000313" key="1">
    <source>
        <dbReference type="EMBL" id="PTB52758.1"/>
    </source>
</evidence>
<dbReference type="EMBL" id="KZ679683">
    <property type="protein sequence ID" value="PTB52758.1"/>
    <property type="molecule type" value="Genomic_DNA"/>
</dbReference>
<gene>
    <name evidence="1" type="ORF">M431DRAFT_471321</name>
</gene>
<keyword evidence="2" id="KW-1185">Reference proteome</keyword>
<dbReference type="GeneID" id="36624002"/>
<evidence type="ECO:0000313" key="2">
    <source>
        <dbReference type="Proteomes" id="UP000241690"/>
    </source>
</evidence>
<protein>
    <submittedName>
        <fullName evidence="1">Uncharacterized protein</fullName>
    </submittedName>
</protein>
<dbReference type="Proteomes" id="UP000241690">
    <property type="component" value="Unassembled WGS sequence"/>
</dbReference>
<name>A0A2T4A6W1_TRIHA</name>
<dbReference type="AlphaFoldDB" id="A0A2T4A6W1"/>